<feature type="compositionally biased region" description="Low complexity" evidence="6">
    <location>
        <begin position="212"/>
        <end position="223"/>
    </location>
</feature>
<protein>
    <recommendedName>
        <fullName evidence="7">Zn(2)-C6 fungal-type domain-containing protein</fullName>
    </recommendedName>
</protein>
<dbReference type="Gene3D" id="4.10.240.10">
    <property type="entry name" value="Zn(2)-C6 fungal-type DNA-binding domain"/>
    <property type="match status" value="1"/>
</dbReference>
<evidence type="ECO:0000256" key="3">
    <source>
        <dbReference type="ARBA" id="ARBA00023125"/>
    </source>
</evidence>
<dbReference type="CDD" id="cd00067">
    <property type="entry name" value="GAL4"/>
    <property type="match status" value="1"/>
</dbReference>
<dbReference type="AlphaFoldDB" id="A0A6A6WX86"/>
<dbReference type="PROSITE" id="PS00463">
    <property type="entry name" value="ZN2_CY6_FUNGAL_1"/>
    <property type="match status" value="1"/>
</dbReference>
<dbReference type="InterPro" id="IPR007219">
    <property type="entry name" value="XnlR_reg_dom"/>
</dbReference>
<dbReference type="PROSITE" id="PS50048">
    <property type="entry name" value="ZN2_CY6_FUNGAL_2"/>
    <property type="match status" value="1"/>
</dbReference>
<evidence type="ECO:0000256" key="4">
    <source>
        <dbReference type="ARBA" id="ARBA00023163"/>
    </source>
</evidence>
<dbReference type="GO" id="GO:0006351">
    <property type="term" value="P:DNA-templated transcription"/>
    <property type="evidence" value="ECO:0007669"/>
    <property type="project" value="InterPro"/>
</dbReference>
<evidence type="ECO:0000256" key="6">
    <source>
        <dbReference type="SAM" id="MobiDB-lite"/>
    </source>
</evidence>
<feature type="region of interest" description="Disordered" evidence="6">
    <location>
        <begin position="142"/>
        <end position="271"/>
    </location>
</feature>
<keyword evidence="9" id="KW-1185">Reference proteome</keyword>
<accession>A0A6A6WX86</accession>
<dbReference type="InterPro" id="IPR051127">
    <property type="entry name" value="Fungal_SecMet_Regulators"/>
</dbReference>
<keyword evidence="2" id="KW-0805">Transcription regulation</keyword>
<dbReference type="Pfam" id="PF04082">
    <property type="entry name" value="Fungal_trans"/>
    <property type="match status" value="1"/>
</dbReference>
<gene>
    <name evidence="8" type="ORF">K505DRAFT_255310</name>
</gene>
<feature type="domain" description="Zn(2)-C6 fungal-type" evidence="7">
    <location>
        <begin position="78"/>
        <end position="109"/>
    </location>
</feature>
<evidence type="ECO:0000256" key="5">
    <source>
        <dbReference type="ARBA" id="ARBA00023242"/>
    </source>
</evidence>
<dbReference type="SMART" id="SM00066">
    <property type="entry name" value="GAL4"/>
    <property type="match status" value="1"/>
</dbReference>
<dbReference type="PANTHER" id="PTHR47424">
    <property type="entry name" value="REGULATORY PROTEIN GAL4"/>
    <property type="match status" value="1"/>
</dbReference>
<reference evidence="8" key="1">
    <citation type="journal article" date="2020" name="Stud. Mycol.">
        <title>101 Dothideomycetes genomes: a test case for predicting lifestyles and emergence of pathogens.</title>
        <authorList>
            <person name="Haridas S."/>
            <person name="Albert R."/>
            <person name="Binder M."/>
            <person name="Bloem J."/>
            <person name="Labutti K."/>
            <person name="Salamov A."/>
            <person name="Andreopoulos B."/>
            <person name="Baker S."/>
            <person name="Barry K."/>
            <person name="Bills G."/>
            <person name="Bluhm B."/>
            <person name="Cannon C."/>
            <person name="Castanera R."/>
            <person name="Culley D."/>
            <person name="Daum C."/>
            <person name="Ezra D."/>
            <person name="Gonzalez J."/>
            <person name="Henrissat B."/>
            <person name="Kuo A."/>
            <person name="Liang C."/>
            <person name="Lipzen A."/>
            <person name="Lutzoni F."/>
            <person name="Magnuson J."/>
            <person name="Mondo S."/>
            <person name="Nolan M."/>
            <person name="Ohm R."/>
            <person name="Pangilinan J."/>
            <person name="Park H.-J."/>
            <person name="Ramirez L."/>
            <person name="Alfaro M."/>
            <person name="Sun H."/>
            <person name="Tritt A."/>
            <person name="Yoshinaga Y."/>
            <person name="Zwiers L.-H."/>
            <person name="Turgeon B."/>
            <person name="Goodwin S."/>
            <person name="Spatafora J."/>
            <person name="Crous P."/>
            <person name="Grigoriev I."/>
        </authorList>
    </citation>
    <scope>NUCLEOTIDE SEQUENCE</scope>
    <source>
        <strain evidence="8">CBS 109.77</strain>
    </source>
</reference>
<feature type="region of interest" description="Disordered" evidence="6">
    <location>
        <begin position="1"/>
        <end position="22"/>
    </location>
</feature>
<dbReference type="CDD" id="cd12148">
    <property type="entry name" value="fungal_TF_MHR"/>
    <property type="match status" value="1"/>
</dbReference>
<organism evidence="8 9">
    <name type="scientific">Melanomma pulvis-pyrius CBS 109.77</name>
    <dbReference type="NCBI Taxonomy" id="1314802"/>
    <lineage>
        <taxon>Eukaryota</taxon>
        <taxon>Fungi</taxon>
        <taxon>Dikarya</taxon>
        <taxon>Ascomycota</taxon>
        <taxon>Pezizomycotina</taxon>
        <taxon>Dothideomycetes</taxon>
        <taxon>Pleosporomycetidae</taxon>
        <taxon>Pleosporales</taxon>
        <taxon>Melanommataceae</taxon>
        <taxon>Melanomma</taxon>
    </lineage>
</organism>
<keyword evidence="5" id="KW-0539">Nucleus</keyword>
<dbReference type="Pfam" id="PF00172">
    <property type="entry name" value="Zn_clus"/>
    <property type="match status" value="1"/>
</dbReference>
<dbReference type="Proteomes" id="UP000799757">
    <property type="component" value="Unassembled WGS sequence"/>
</dbReference>
<name>A0A6A6WX86_9PLEO</name>
<dbReference type="SMART" id="SM00906">
    <property type="entry name" value="Fungal_trans"/>
    <property type="match status" value="1"/>
</dbReference>
<keyword evidence="4" id="KW-0804">Transcription</keyword>
<dbReference type="InterPro" id="IPR001138">
    <property type="entry name" value="Zn2Cys6_DnaBD"/>
</dbReference>
<dbReference type="GO" id="GO:0000978">
    <property type="term" value="F:RNA polymerase II cis-regulatory region sequence-specific DNA binding"/>
    <property type="evidence" value="ECO:0007669"/>
    <property type="project" value="TreeGrafter"/>
</dbReference>
<dbReference type="EMBL" id="MU002208">
    <property type="protein sequence ID" value="KAF2788531.1"/>
    <property type="molecule type" value="Genomic_DNA"/>
</dbReference>
<keyword evidence="1" id="KW-0479">Metal-binding</keyword>
<proteinExistence type="predicted"/>
<dbReference type="PANTHER" id="PTHR47424:SF3">
    <property type="entry name" value="REGULATORY PROTEIN GAL4"/>
    <property type="match status" value="1"/>
</dbReference>
<dbReference type="GO" id="GO:0008270">
    <property type="term" value="F:zinc ion binding"/>
    <property type="evidence" value="ECO:0007669"/>
    <property type="project" value="InterPro"/>
</dbReference>
<dbReference type="SUPFAM" id="SSF57701">
    <property type="entry name" value="Zn2/Cys6 DNA-binding domain"/>
    <property type="match status" value="1"/>
</dbReference>
<dbReference type="OrthoDB" id="424974at2759"/>
<sequence>MRRRAPSCASSPPSPPSPQPGNSKHACSFSFSLLVLILLFSNPATRLAASLMAPATPKSTAGSPDADAHRKRRRTALACEECRERKRKCDGIKPVCGACARRSAGCCVWNGDRSYVEGLKARIRDLEEQVLADSTTRVDTASSCGTSRVYAGSAASPSQLPEPRPDPPYPLHPLHPFHPLHPLHPPPPLAESAPHTLRGHDPDGQATDRTSDSASLSAAPASSFRLDASASERPEHNFDSVSSDSGETSVDGMGVVGSLNGVAGPRARRQSDYFGPSSTVSLLARARNVLGRRCCGRGPPGSESCTACRHVSSISQPPSARNGTAMFGFSVPPRAEADSLLESYWTWVHSLYPFLHQLSFVERYLAIWNPRTDSDVLVETPQRRATAYYNSLNDQSFYCLLNVVFAMGALFSPQIEEQDRGSVSRSFFDRAKKLLDLDLLAQGCTPLVQMLLLMGQYLQSTDMSSSCWNIVGMAIRVAQCIGLHHDPRGCKQGCCPKQKYDQLDIEMRRRTWTGCMLLDRVLSLTYGRPLMIHPTTTQKQLFLPSAIDDQYLTCLLDAPGSQPDGVPSLMECYVQAIKLQDILGQVLAAFYYAAPDHRIEDTSVFDFGLNYMTSSVVGDGIRNSDFQMLLDVDSLLTTWHDSLVPHLKVQAYQNGGVPIGTGDSVRASMFHRQAVVLEVRYLHTRLTMLRPMLSVLCDLTRRSDATSTDEDSLESNMRHGMLLKAAKLCLSVAQDLVDLITSKAPLGLCPAPWYNVFYIHSCAMVFLLGYLCLPKPTKIIEDATLFTGYDRCLAFLRSYESHSRSAKRCSKILDFVKQEVFSSRSSRWPIS</sequence>
<dbReference type="GO" id="GO:0000981">
    <property type="term" value="F:DNA-binding transcription factor activity, RNA polymerase II-specific"/>
    <property type="evidence" value="ECO:0007669"/>
    <property type="project" value="InterPro"/>
</dbReference>
<dbReference type="GO" id="GO:0005634">
    <property type="term" value="C:nucleus"/>
    <property type="evidence" value="ECO:0007669"/>
    <property type="project" value="TreeGrafter"/>
</dbReference>
<keyword evidence="3" id="KW-0238">DNA-binding</keyword>
<dbReference type="GO" id="GO:0000435">
    <property type="term" value="P:positive regulation of transcription from RNA polymerase II promoter by galactose"/>
    <property type="evidence" value="ECO:0007669"/>
    <property type="project" value="TreeGrafter"/>
</dbReference>
<evidence type="ECO:0000313" key="9">
    <source>
        <dbReference type="Proteomes" id="UP000799757"/>
    </source>
</evidence>
<evidence type="ECO:0000313" key="8">
    <source>
        <dbReference type="EMBL" id="KAF2788531.1"/>
    </source>
</evidence>
<dbReference type="InterPro" id="IPR036864">
    <property type="entry name" value="Zn2-C6_fun-type_DNA-bd_sf"/>
</dbReference>
<evidence type="ECO:0000256" key="1">
    <source>
        <dbReference type="ARBA" id="ARBA00022723"/>
    </source>
</evidence>
<evidence type="ECO:0000256" key="2">
    <source>
        <dbReference type="ARBA" id="ARBA00023015"/>
    </source>
</evidence>
<feature type="compositionally biased region" description="Low complexity" evidence="6">
    <location>
        <begin position="1"/>
        <end position="11"/>
    </location>
</feature>
<feature type="compositionally biased region" description="Pro residues" evidence="6">
    <location>
        <begin position="160"/>
        <end position="173"/>
    </location>
</feature>
<evidence type="ECO:0000259" key="7">
    <source>
        <dbReference type="PROSITE" id="PS50048"/>
    </source>
</evidence>
<feature type="compositionally biased region" description="Polar residues" evidence="6">
    <location>
        <begin position="239"/>
        <end position="248"/>
    </location>
</feature>